<evidence type="ECO:0000256" key="3">
    <source>
        <dbReference type="ARBA" id="ARBA00023004"/>
    </source>
</evidence>
<dbReference type="InterPro" id="IPR023170">
    <property type="entry name" value="HhH_base_excis_C"/>
</dbReference>
<dbReference type="InterPro" id="IPR003265">
    <property type="entry name" value="HhH-GPD_domain"/>
</dbReference>
<gene>
    <name evidence="6" type="ORF">SAMN06265339_1173</name>
</gene>
<dbReference type="CDD" id="cd00056">
    <property type="entry name" value="ENDO3c"/>
    <property type="match status" value="1"/>
</dbReference>
<dbReference type="InterPro" id="IPR011257">
    <property type="entry name" value="DNA_glycosylase"/>
</dbReference>
<evidence type="ECO:0000256" key="1">
    <source>
        <dbReference type="ARBA" id="ARBA00022485"/>
    </source>
</evidence>
<keyword evidence="2" id="KW-0479">Metal-binding</keyword>
<evidence type="ECO:0000256" key="2">
    <source>
        <dbReference type="ARBA" id="ARBA00022723"/>
    </source>
</evidence>
<reference evidence="6 7" key="1">
    <citation type="submission" date="2017-05" db="EMBL/GenBank/DDBJ databases">
        <authorList>
            <person name="Varghese N."/>
            <person name="Submissions S."/>
        </authorList>
    </citation>
    <scope>NUCLEOTIDE SEQUENCE [LARGE SCALE GENOMIC DNA]</scope>
    <source>
        <strain evidence="6 7">DSM 15522</strain>
    </source>
</reference>
<dbReference type="Gene3D" id="1.10.1670.10">
    <property type="entry name" value="Helix-hairpin-Helix base-excision DNA repair enzymes (C-terminal)"/>
    <property type="match status" value="1"/>
</dbReference>
<accession>A0ABY1NMS1</accession>
<dbReference type="SMART" id="SM00478">
    <property type="entry name" value="ENDO3c"/>
    <property type="match status" value="1"/>
</dbReference>
<dbReference type="Proteomes" id="UP001157911">
    <property type="component" value="Unassembled WGS sequence"/>
</dbReference>
<dbReference type="RefSeq" id="WP_283400633.1">
    <property type="nucleotide sequence ID" value="NZ_FXUB01000003.1"/>
</dbReference>
<keyword evidence="7" id="KW-1185">Reference proteome</keyword>
<dbReference type="PANTHER" id="PTHR10359:SF19">
    <property type="entry name" value="DNA REPAIR GLYCOSYLASE MJ1434-RELATED"/>
    <property type="match status" value="1"/>
</dbReference>
<dbReference type="PIRSF" id="PIRSF001435">
    <property type="entry name" value="Nth"/>
    <property type="match status" value="1"/>
</dbReference>
<dbReference type="Pfam" id="PF00730">
    <property type="entry name" value="HhH-GPD"/>
    <property type="match status" value="1"/>
</dbReference>
<dbReference type="Gene3D" id="1.10.340.30">
    <property type="entry name" value="Hypothetical protein, domain 2"/>
    <property type="match status" value="1"/>
</dbReference>
<proteinExistence type="predicted"/>
<sequence>MVWKVYQKLLSTYGKQNWWPAETPFEVCVGAVLTQNTNWQNVEKAIENLKSHNLLFPEKILSTPLPLLQSLIKPAGFYKQKANYLKNLSLFIVENGGLETLKKENLQTIRKKLLKVKGIGRETADSILLYALNKKIFVIDAYAKRLFYRLGITQKENEPYENLRTLVETEFNRHNASIEDYKEFHALIVKHCKEICRKTPDCKICNLKTSCMLK</sequence>
<comment type="caution">
    <text evidence="6">The sequence shown here is derived from an EMBL/GenBank/DDBJ whole genome shotgun (WGS) entry which is preliminary data.</text>
</comment>
<organism evidence="6 7">
    <name type="scientific">Desulfurobacterium pacificum</name>
    <dbReference type="NCBI Taxonomy" id="240166"/>
    <lineage>
        <taxon>Bacteria</taxon>
        <taxon>Pseudomonadati</taxon>
        <taxon>Aquificota</taxon>
        <taxon>Aquificia</taxon>
        <taxon>Desulfurobacteriales</taxon>
        <taxon>Desulfurobacteriaceae</taxon>
        <taxon>Desulfurobacterium</taxon>
    </lineage>
</organism>
<evidence type="ECO:0000313" key="7">
    <source>
        <dbReference type="Proteomes" id="UP001157911"/>
    </source>
</evidence>
<dbReference type="EMBL" id="FXUB01000003">
    <property type="protein sequence ID" value="SMP13833.1"/>
    <property type="molecule type" value="Genomic_DNA"/>
</dbReference>
<dbReference type="SUPFAM" id="SSF48150">
    <property type="entry name" value="DNA-glycosylase"/>
    <property type="match status" value="1"/>
</dbReference>
<evidence type="ECO:0000313" key="6">
    <source>
        <dbReference type="EMBL" id="SMP13833.1"/>
    </source>
</evidence>
<dbReference type="PANTHER" id="PTHR10359">
    <property type="entry name" value="A/G-SPECIFIC ADENINE GLYCOSYLASE/ENDONUCLEASE III"/>
    <property type="match status" value="1"/>
</dbReference>
<keyword evidence="1" id="KW-0004">4Fe-4S</keyword>
<protein>
    <submittedName>
        <fullName evidence="6">DNA-3-methyladenine glycosylase III</fullName>
    </submittedName>
</protein>
<feature type="domain" description="HhH-GPD" evidence="5">
    <location>
        <begin position="33"/>
        <end position="194"/>
    </location>
</feature>
<keyword evidence="4" id="KW-0411">Iron-sulfur</keyword>
<evidence type="ECO:0000259" key="5">
    <source>
        <dbReference type="SMART" id="SM00478"/>
    </source>
</evidence>
<keyword evidence="3" id="KW-0408">Iron</keyword>
<name>A0ABY1NMS1_9BACT</name>
<evidence type="ECO:0000256" key="4">
    <source>
        <dbReference type="ARBA" id="ARBA00023014"/>
    </source>
</evidence>